<proteinExistence type="predicted"/>
<dbReference type="Proteomes" id="UP001301769">
    <property type="component" value="Unassembled WGS sequence"/>
</dbReference>
<gene>
    <name evidence="2" type="ORF">QBC37DRAFT_446282</name>
</gene>
<reference evidence="2" key="1">
    <citation type="journal article" date="2023" name="Mol. Phylogenet. Evol.">
        <title>Genome-scale phylogeny and comparative genomics of the fungal order Sordariales.</title>
        <authorList>
            <person name="Hensen N."/>
            <person name="Bonometti L."/>
            <person name="Westerberg I."/>
            <person name="Brannstrom I.O."/>
            <person name="Guillou S."/>
            <person name="Cros-Aarteil S."/>
            <person name="Calhoun S."/>
            <person name="Haridas S."/>
            <person name="Kuo A."/>
            <person name="Mondo S."/>
            <person name="Pangilinan J."/>
            <person name="Riley R."/>
            <person name="LaButti K."/>
            <person name="Andreopoulos B."/>
            <person name="Lipzen A."/>
            <person name="Chen C."/>
            <person name="Yan M."/>
            <person name="Daum C."/>
            <person name="Ng V."/>
            <person name="Clum A."/>
            <person name="Steindorff A."/>
            <person name="Ohm R.A."/>
            <person name="Martin F."/>
            <person name="Silar P."/>
            <person name="Natvig D.O."/>
            <person name="Lalanne C."/>
            <person name="Gautier V."/>
            <person name="Ament-Velasquez S.L."/>
            <person name="Kruys A."/>
            <person name="Hutchinson M.I."/>
            <person name="Powell A.J."/>
            <person name="Barry K."/>
            <person name="Miller A.N."/>
            <person name="Grigoriev I.V."/>
            <person name="Debuchy R."/>
            <person name="Gladieux P."/>
            <person name="Hiltunen Thoren M."/>
            <person name="Johannesson H."/>
        </authorList>
    </citation>
    <scope>NUCLEOTIDE SEQUENCE</scope>
    <source>
        <strain evidence="2">PSN293</strain>
    </source>
</reference>
<feature type="compositionally biased region" description="Polar residues" evidence="1">
    <location>
        <begin position="117"/>
        <end position="160"/>
    </location>
</feature>
<organism evidence="2 3">
    <name type="scientific">Rhypophila decipiens</name>
    <dbReference type="NCBI Taxonomy" id="261697"/>
    <lineage>
        <taxon>Eukaryota</taxon>
        <taxon>Fungi</taxon>
        <taxon>Dikarya</taxon>
        <taxon>Ascomycota</taxon>
        <taxon>Pezizomycotina</taxon>
        <taxon>Sordariomycetes</taxon>
        <taxon>Sordariomycetidae</taxon>
        <taxon>Sordariales</taxon>
        <taxon>Naviculisporaceae</taxon>
        <taxon>Rhypophila</taxon>
    </lineage>
</organism>
<comment type="caution">
    <text evidence="2">The sequence shown here is derived from an EMBL/GenBank/DDBJ whole genome shotgun (WGS) entry which is preliminary data.</text>
</comment>
<name>A0AAN7B627_9PEZI</name>
<sequence>MEDMSVSYGNVGPGGPANVHYPQKARRQESVNSTRPSWMQPTLLQENALQPTRTRDATSQLAKSNSELDWLGQGTSDAAGKNPVPIKRPDRGTQNETHVGPFGPSNASISAKAHNTAPANRQNPDIPQKNPPSTFQPVGGTNDQGQTLSGADHSTTNFTPFSPLKNHHGKPDDVTPNNIRPKPFDAVHDPSDPSKKDIIFRMSMPIVEDFQPGLDEFCRLRRLGHFEDAEQQFQYTLKNLQGMPYVLVQYCEMLLAAGRYTSFRAVSYRKKYASLESEESVKDPCLDMLEGNFWLLDRLAKVPLPAFSVDIFEAINETLMALRSESAMGSTAIQILVLCLTILGHLRVSLGDSVTGRINYYHAVLDWNQLYHRLLGENRIWDLRDLLVAAGSLFGPQFLTQCLDVKSFSLALDRLLEDWMQPEYDESTNLGLLDLFTSLLLERPSSIKDDPKAALLLEHAKSLAESIQVNDTQNI</sequence>
<evidence type="ECO:0000313" key="3">
    <source>
        <dbReference type="Proteomes" id="UP001301769"/>
    </source>
</evidence>
<protein>
    <submittedName>
        <fullName evidence="2">Uncharacterized protein</fullName>
    </submittedName>
</protein>
<dbReference type="AlphaFoldDB" id="A0AAN7B627"/>
<feature type="compositionally biased region" description="Polar residues" evidence="1">
    <location>
        <begin position="30"/>
        <end position="67"/>
    </location>
</feature>
<feature type="region of interest" description="Disordered" evidence="1">
    <location>
        <begin position="1"/>
        <end position="192"/>
    </location>
</feature>
<evidence type="ECO:0000256" key="1">
    <source>
        <dbReference type="SAM" id="MobiDB-lite"/>
    </source>
</evidence>
<feature type="compositionally biased region" description="Basic and acidic residues" evidence="1">
    <location>
        <begin position="182"/>
        <end position="192"/>
    </location>
</feature>
<keyword evidence="3" id="KW-1185">Reference proteome</keyword>
<evidence type="ECO:0000313" key="2">
    <source>
        <dbReference type="EMBL" id="KAK4211402.1"/>
    </source>
</evidence>
<dbReference type="EMBL" id="MU858150">
    <property type="protein sequence ID" value="KAK4211402.1"/>
    <property type="molecule type" value="Genomic_DNA"/>
</dbReference>
<reference evidence="2" key="2">
    <citation type="submission" date="2023-05" db="EMBL/GenBank/DDBJ databases">
        <authorList>
            <consortium name="Lawrence Berkeley National Laboratory"/>
            <person name="Steindorff A."/>
            <person name="Hensen N."/>
            <person name="Bonometti L."/>
            <person name="Westerberg I."/>
            <person name="Brannstrom I.O."/>
            <person name="Guillou S."/>
            <person name="Cros-Aarteil S."/>
            <person name="Calhoun S."/>
            <person name="Haridas S."/>
            <person name="Kuo A."/>
            <person name="Mondo S."/>
            <person name="Pangilinan J."/>
            <person name="Riley R."/>
            <person name="Labutti K."/>
            <person name="Andreopoulos B."/>
            <person name="Lipzen A."/>
            <person name="Chen C."/>
            <person name="Yanf M."/>
            <person name="Daum C."/>
            <person name="Ng V."/>
            <person name="Clum A."/>
            <person name="Ohm R."/>
            <person name="Martin F."/>
            <person name="Silar P."/>
            <person name="Natvig D."/>
            <person name="Lalanne C."/>
            <person name="Gautier V."/>
            <person name="Ament-Velasquez S.L."/>
            <person name="Kruys A."/>
            <person name="Hutchinson M.I."/>
            <person name="Powell A.J."/>
            <person name="Barry K."/>
            <person name="Miller A.N."/>
            <person name="Grigoriev I.V."/>
            <person name="Debuchy R."/>
            <person name="Gladieux P."/>
            <person name="Thoren M.H."/>
            <person name="Johannesson H."/>
        </authorList>
    </citation>
    <scope>NUCLEOTIDE SEQUENCE</scope>
    <source>
        <strain evidence="2">PSN293</strain>
    </source>
</reference>
<accession>A0AAN7B627</accession>